<proteinExistence type="predicted"/>
<evidence type="ECO:0000313" key="11">
    <source>
        <dbReference type="EMBL" id="CDS05111.1"/>
    </source>
</evidence>
<dbReference type="AlphaFoldDB" id="A0A077WBK9"/>
<keyword evidence="7" id="KW-0576">Peroxisome</keyword>
<dbReference type="GO" id="GO:0016747">
    <property type="term" value="F:acyltransferase activity, transferring groups other than amino-acyl groups"/>
    <property type="evidence" value="ECO:0007669"/>
    <property type="project" value="InterPro"/>
</dbReference>
<dbReference type="CDD" id="cd00829">
    <property type="entry name" value="SCP-x_thiolase"/>
    <property type="match status" value="1"/>
</dbReference>
<dbReference type="GO" id="GO:0006869">
    <property type="term" value="P:lipid transport"/>
    <property type="evidence" value="ECO:0007669"/>
    <property type="project" value="UniProtKB-KW"/>
</dbReference>
<evidence type="ECO:0000259" key="10">
    <source>
        <dbReference type="Pfam" id="PF22691"/>
    </source>
</evidence>
<accession>A0A077WBK9</accession>
<keyword evidence="5" id="KW-0445">Lipid transport</keyword>
<organism evidence="11">
    <name type="scientific">Lichtheimia ramosa</name>
    <dbReference type="NCBI Taxonomy" id="688394"/>
    <lineage>
        <taxon>Eukaryota</taxon>
        <taxon>Fungi</taxon>
        <taxon>Fungi incertae sedis</taxon>
        <taxon>Mucoromycota</taxon>
        <taxon>Mucoromycotina</taxon>
        <taxon>Mucoromycetes</taxon>
        <taxon>Mucorales</taxon>
        <taxon>Lichtheimiaceae</taxon>
        <taxon>Lichtheimia</taxon>
    </lineage>
</organism>
<dbReference type="GO" id="GO:0008289">
    <property type="term" value="F:lipid binding"/>
    <property type="evidence" value="ECO:0007669"/>
    <property type="project" value="UniProtKB-KW"/>
</dbReference>
<evidence type="ECO:0000256" key="4">
    <source>
        <dbReference type="ARBA" id="ARBA00022679"/>
    </source>
</evidence>
<dbReference type="PROSITE" id="PS00098">
    <property type="entry name" value="THIOLASE_1"/>
    <property type="match status" value="1"/>
</dbReference>
<dbReference type="EMBL" id="LK023316">
    <property type="protein sequence ID" value="CDS05111.1"/>
    <property type="molecule type" value="Genomic_DNA"/>
</dbReference>
<evidence type="ECO:0000256" key="2">
    <source>
        <dbReference type="ARBA" id="ARBA00012352"/>
    </source>
</evidence>
<dbReference type="PANTHER" id="PTHR42870:SF1">
    <property type="entry name" value="NON-SPECIFIC LIPID-TRANSFER PROTEIN-LIKE 2"/>
    <property type="match status" value="1"/>
</dbReference>
<evidence type="ECO:0000256" key="5">
    <source>
        <dbReference type="ARBA" id="ARBA00023055"/>
    </source>
</evidence>
<keyword evidence="6" id="KW-0446">Lipid-binding</keyword>
<dbReference type="InterPro" id="IPR020616">
    <property type="entry name" value="Thiolase_N"/>
</dbReference>
<dbReference type="PANTHER" id="PTHR42870">
    <property type="entry name" value="ACETYL-COA C-ACETYLTRANSFERASE"/>
    <property type="match status" value="1"/>
</dbReference>
<keyword evidence="4" id="KW-0808">Transferase</keyword>
<dbReference type="NCBIfam" id="NF006102">
    <property type="entry name" value="PRK08256.1"/>
    <property type="match status" value="1"/>
</dbReference>
<dbReference type="FunFam" id="3.40.47.10:FF:000016">
    <property type="entry name" value="Non-specific lipid-transfer protein"/>
    <property type="match status" value="1"/>
</dbReference>
<name>A0A077WBK9_9FUNG</name>
<dbReference type="Gene3D" id="3.40.47.10">
    <property type="match status" value="1"/>
</dbReference>
<dbReference type="PROSITE" id="PS00737">
    <property type="entry name" value="THIOLASE_2"/>
    <property type="match status" value="1"/>
</dbReference>
<dbReference type="Pfam" id="PF22691">
    <property type="entry name" value="Thiolase_C_1"/>
    <property type="match status" value="1"/>
</dbReference>
<dbReference type="EC" id="2.3.1.176" evidence="2"/>
<dbReference type="Pfam" id="PF00108">
    <property type="entry name" value="Thiolase_N"/>
    <property type="match status" value="1"/>
</dbReference>
<sequence length="440" mass="47370">MAPDLRKVYVVGVGMSKFIKPRGEVDYPEFGLEAAVKALNDAKVNYDQIEYATCGYVYGDSTCGQRVLYQLGMTQIPVINVNNNCSTGSTALLQARLAVASGLVDCAMALGFERMARGSLTSAFQDRTNPMDHVFSVMAGERGFEPKAPGAAQIFGNAGIGYMEKYGATEEHMAKIAEKNHRHSSLNPYSQFRDVYTLDQIKQSPKIYGPLTKLQCCPTSDGAGCAIVASEDFVKKHGLMDQAIEICAQVMATDSPRMLTTDAIEWAGADMTRRAAAEAYAKAGITPNDVQVIELHDCFSANELLTYDALGLTPPGKAHTLIDSGDNTYGGKYVINPSGGLISKGHPLGATGLAQCAELTWQLRGWTGDRQVPNVKYALQHNVGLGGAVVISIYKKANDSKCAPHVGYNPAVEAKPISQEEYDKACSKTNNRSSLLEAKL</sequence>
<evidence type="ECO:0000256" key="7">
    <source>
        <dbReference type="ARBA" id="ARBA00023140"/>
    </source>
</evidence>
<evidence type="ECO:0000256" key="1">
    <source>
        <dbReference type="ARBA" id="ARBA00004275"/>
    </source>
</evidence>
<keyword evidence="3" id="KW-0813">Transport</keyword>
<dbReference type="InterPro" id="IPR016039">
    <property type="entry name" value="Thiolase-like"/>
</dbReference>
<feature type="domain" description="Thiolase C-terminal" evidence="10">
    <location>
        <begin position="266"/>
        <end position="385"/>
    </location>
</feature>
<evidence type="ECO:0000256" key="8">
    <source>
        <dbReference type="ARBA" id="ARBA00032316"/>
    </source>
</evidence>
<dbReference type="InterPro" id="IPR020615">
    <property type="entry name" value="Thiolase_acyl_enz_int_AS"/>
</dbReference>
<comment type="subcellular location">
    <subcellularLocation>
        <location evidence="1">Peroxisome</location>
    </subcellularLocation>
</comment>
<dbReference type="InterPro" id="IPR055140">
    <property type="entry name" value="Thiolase_C_2"/>
</dbReference>
<dbReference type="GO" id="GO:0005777">
    <property type="term" value="C:peroxisome"/>
    <property type="evidence" value="ECO:0007669"/>
    <property type="project" value="UniProtKB-SubCell"/>
</dbReference>
<evidence type="ECO:0000256" key="6">
    <source>
        <dbReference type="ARBA" id="ARBA00023121"/>
    </source>
</evidence>
<dbReference type="InterPro" id="IPR020613">
    <property type="entry name" value="Thiolase_CS"/>
</dbReference>
<feature type="domain" description="Thiolase N-terminal" evidence="9">
    <location>
        <begin position="8"/>
        <end position="231"/>
    </location>
</feature>
<protein>
    <recommendedName>
        <fullName evidence="2">propanoyl-CoA C-acyltransferase</fullName>
        <ecNumber evidence="2">2.3.1.176</ecNumber>
    </recommendedName>
    <alternativeName>
        <fullName evidence="8">Propanoyl-CoA C-acyltransferase</fullName>
    </alternativeName>
</protein>
<dbReference type="InterPro" id="IPR002155">
    <property type="entry name" value="Thiolase"/>
</dbReference>
<dbReference type="SUPFAM" id="SSF53901">
    <property type="entry name" value="Thiolase-like"/>
    <property type="match status" value="1"/>
</dbReference>
<gene>
    <name evidence="11" type="ORF">LRAMOSA07640</name>
</gene>
<dbReference type="PIRSF" id="PIRSF000429">
    <property type="entry name" value="Ac-CoA_Ac_transf"/>
    <property type="match status" value="1"/>
</dbReference>
<reference evidence="11" key="1">
    <citation type="journal article" date="2014" name="Genome Announc.">
        <title>De novo whole-genome sequence and genome annotation of Lichtheimia ramosa.</title>
        <authorList>
            <person name="Linde J."/>
            <person name="Schwartze V."/>
            <person name="Binder U."/>
            <person name="Lass-Florl C."/>
            <person name="Voigt K."/>
            <person name="Horn F."/>
        </authorList>
    </citation>
    <scope>NUCLEOTIDE SEQUENCE</scope>
    <source>
        <strain evidence="11">JMRC FSU:6197</strain>
    </source>
</reference>
<evidence type="ECO:0000259" key="9">
    <source>
        <dbReference type="Pfam" id="PF00108"/>
    </source>
</evidence>
<evidence type="ECO:0000256" key="3">
    <source>
        <dbReference type="ARBA" id="ARBA00022448"/>
    </source>
</evidence>
<dbReference type="OrthoDB" id="542135at2759"/>